<evidence type="ECO:0000313" key="3">
    <source>
        <dbReference type="Proteomes" id="UP000054785"/>
    </source>
</evidence>
<evidence type="ECO:0000313" key="2">
    <source>
        <dbReference type="EMBL" id="KTC99012.1"/>
    </source>
</evidence>
<reference evidence="2 3" key="1">
    <citation type="submission" date="2015-11" db="EMBL/GenBank/DDBJ databases">
        <title>Genomic analysis of 38 Legionella species identifies large and diverse effector repertoires.</title>
        <authorList>
            <person name="Burstein D."/>
            <person name="Amaro F."/>
            <person name="Zusman T."/>
            <person name="Lifshitz Z."/>
            <person name="Cohen O."/>
            <person name="Gilbert J.A."/>
            <person name="Pupko T."/>
            <person name="Shuman H.A."/>
            <person name="Segal G."/>
        </authorList>
    </citation>
    <scope>NUCLEOTIDE SEQUENCE [LARGE SCALE GENOMIC DNA]</scope>
    <source>
        <strain evidence="2 3">ATCC 49504</strain>
    </source>
</reference>
<proteinExistence type="inferred from homology"/>
<protein>
    <submittedName>
        <fullName evidence="2">Flagellar biosynthetic protein FlhB</fullName>
    </submittedName>
</protein>
<dbReference type="InterPro" id="IPR029025">
    <property type="entry name" value="T3SS_substrate_exporter_C"/>
</dbReference>
<dbReference type="PATRIC" id="fig|45065.4.peg.1378"/>
<dbReference type="RefSeq" id="WP_028385994.1">
    <property type="nucleotide sequence ID" value="NZ_CAAAHN010000011.1"/>
</dbReference>
<dbReference type="STRING" id="45065.Lgee_1278"/>
<dbReference type="SUPFAM" id="SSF160544">
    <property type="entry name" value="EscU C-terminal domain-like"/>
    <property type="match status" value="1"/>
</dbReference>
<evidence type="ECO:0000256" key="1">
    <source>
        <dbReference type="ARBA" id="ARBA00010690"/>
    </source>
</evidence>
<dbReference type="Gene3D" id="6.10.250.2080">
    <property type="match status" value="1"/>
</dbReference>
<accession>A0A0W0TTP5</accession>
<comment type="caution">
    <text evidence="2">The sequence shown here is derived from an EMBL/GenBank/DDBJ whole genome shotgun (WGS) entry which is preliminary data.</text>
</comment>
<dbReference type="GO" id="GO:0005886">
    <property type="term" value="C:plasma membrane"/>
    <property type="evidence" value="ECO:0007669"/>
    <property type="project" value="TreeGrafter"/>
</dbReference>
<gene>
    <name evidence="2" type="ORF">Lgee_1278</name>
</gene>
<dbReference type="AlphaFoldDB" id="A0A0W0TTP5"/>
<dbReference type="PRINTS" id="PR00950">
    <property type="entry name" value="TYPE3IMSPROT"/>
</dbReference>
<keyword evidence="2" id="KW-0969">Cilium</keyword>
<dbReference type="OrthoDB" id="9807950at2"/>
<name>A0A0W0TTP5_9GAMM</name>
<comment type="similarity">
    <text evidence="1">Belongs to the type III secretion exporter family.</text>
</comment>
<keyword evidence="2" id="KW-0966">Cell projection</keyword>
<organism evidence="2 3">
    <name type="scientific">Legionella geestiana</name>
    <dbReference type="NCBI Taxonomy" id="45065"/>
    <lineage>
        <taxon>Bacteria</taxon>
        <taxon>Pseudomonadati</taxon>
        <taxon>Pseudomonadota</taxon>
        <taxon>Gammaproteobacteria</taxon>
        <taxon>Legionellales</taxon>
        <taxon>Legionellaceae</taxon>
        <taxon>Legionella</taxon>
    </lineage>
</organism>
<dbReference type="Gene3D" id="3.40.1690.10">
    <property type="entry name" value="secretion proteins EscU"/>
    <property type="match status" value="1"/>
</dbReference>
<keyword evidence="2" id="KW-0282">Flagellum</keyword>
<dbReference type="InterPro" id="IPR006135">
    <property type="entry name" value="T3SS_substrate_exporter"/>
</dbReference>
<keyword evidence="3" id="KW-1185">Reference proteome</keyword>
<dbReference type="EMBL" id="LNYC01000051">
    <property type="protein sequence ID" value="KTC99012.1"/>
    <property type="molecule type" value="Genomic_DNA"/>
</dbReference>
<dbReference type="PANTHER" id="PTHR30531:SF14">
    <property type="entry name" value="SURFACE PRESENTATION OF ANTIGENS PROTEIN SPAS"/>
    <property type="match status" value="1"/>
</dbReference>
<dbReference type="GO" id="GO:0009306">
    <property type="term" value="P:protein secretion"/>
    <property type="evidence" value="ECO:0007669"/>
    <property type="project" value="InterPro"/>
</dbReference>
<dbReference type="Pfam" id="PF01312">
    <property type="entry name" value="Bac_export_2"/>
    <property type="match status" value="1"/>
</dbReference>
<sequence>MAEKTEKATPWKLQKAREKGVVGKSLEPVHACVLLGIILWLHTQWPGVQTLMARTLQVMLATAGGMTLSPETACRMFGDFYTRILPLWLLAAMLTTGCAIAGTWLQTGVIWSVKALRPDAGRLHLMKGVKQLCSLQSVHQLIRHVLKLVIATGVGYWLWTRTAPQWFLMRDMPPERFSNAFLTLFCRGALLLLLPLAGLAILDVLAARWRHLKSQRMSRHEVREEYRQREGDPHVRGRIRKLQRALREKTRALGAVKTADVVITNPVHLAIALKYQSDSMPAPKVVCKAADEQAALVRRLARRHGVPIVENRDFARLLYHNVPLNHWIHTTHYPVAAAIFRALREAHRGVHERA</sequence>
<dbReference type="Proteomes" id="UP000054785">
    <property type="component" value="Unassembled WGS sequence"/>
</dbReference>
<dbReference type="PANTHER" id="PTHR30531">
    <property type="entry name" value="FLAGELLAR BIOSYNTHETIC PROTEIN FLHB"/>
    <property type="match status" value="1"/>
</dbReference>